<dbReference type="AlphaFoldDB" id="A0A2P8I3N1"/>
<dbReference type="InterPro" id="IPR034660">
    <property type="entry name" value="DinB/YfiT-like"/>
</dbReference>
<dbReference type="Pfam" id="PF11716">
    <property type="entry name" value="MDMPI_N"/>
    <property type="match status" value="1"/>
</dbReference>
<dbReference type="NCBIfam" id="TIGR03083">
    <property type="entry name" value="maleylpyruvate isomerase family mycothiol-dependent enzyme"/>
    <property type="match status" value="1"/>
</dbReference>
<reference evidence="2 3" key="1">
    <citation type="submission" date="2018-03" db="EMBL/GenBank/DDBJ databases">
        <title>Genomic Encyclopedia of Type Strains, Phase III (KMG-III): the genomes of soil and plant-associated and newly described type strains.</title>
        <authorList>
            <person name="Whitman W."/>
        </authorList>
    </citation>
    <scope>NUCLEOTIDE SEQUENCE [LARGE SCALE GENOMIC DNA]</scope>
    <source>
        <strain evidence="2 3">CGMCC 4.7097</strain>
    </source>
</reference>
<evidence type="ECO:0000313" key="3">
    <source>
        <dbReference type="Proteomes" id="UP000241118"/>
    </source>
</evidence>
<dbReference type="GO" id="GO:0046872">
    <property type="term" value="F:metal ion binding"/>
    <property type="evidence" value="ECO:0007669"/>
    <property type="project" value="InterPro"/>
</dbReference>
<organism evidence="2 3">
    <name type="scientific">Saccharothrix carnea</name>
    <dbReference type="NCBI Taxonomy" id="1280637"/>
    <lineage>
        <taxon>Bacteria</taxon>
        <taxon>Bacillati</taxon>
        <taxon>Actinomycetota</taxon>
        <taxon>Actinomycetes</taxon>
        <taxon>Pseudonocardiales</taxon>
        <taxon>Pseudonocardiaceae</taxon>
        <taxon>Saccharothrix</taxon>
    </lineage>
</organism>
<dbReference type="InterPro" id="IPR024344">
    <property type="entry name" value="MDMPI_metal-binding"/>
</dbReference>
<proteinExistence type="predicted"/>
<dbReference type="EMBL" id="PYAX01000010">
    <property type="protein sequence ID" value="PSL53068.1"/>
    <property type="molecule type" value="Genomic_DNA"/>
</dbReference>
<evidence type="ECO:0000313" key="2">
    <source>
        <dbReference type="EMBL" id="PSL53068.1"/>
    </source>
</evidence>
<dbReference type="Gene3D" id="1.20.120.450">
    <property type="entry name" value="dinb family like domain"/>
    <property type="match status" value="1"/>
</dbReference>
<dbReference type="InterPro" id="IPR017517">
    <property type="entry name" value="Maleyloyr_isom"/>
</dbReference>
<gene>
    <name evidence="2" type="ORF">B0I31_110159</name>
</gene>
<dbReference type="Proteomes" id="UP000241118">
    <property type="component" value="Unassembled WGS sequence"/>
</dbReference>
<dbReference type="SUPFAM" id="SSF109854">
    <property type="entry name" value="DinB/YfiT-like putative metalloenzymes"/>
    <property type="match status" value="1"/>
</dbReference>
<feature type="domain" description="Mycothiol-dependent maleylpyruvate isomerase metal-binding" evidence="1">
    <location>
        <begin position="4"/>
        <end position="86"/>
    </location>
</feature>
<comment type="caution">
    <text evidence="2">The sequence shown here is derived from an EMBL/GenBank/DDBJ whole genome shotgun (WGS) entry which is preliminary data.</text>
</comment>
<protein>
    <submittedName>
        <fullName evidence="2">Uncharacterized protein (TIGR03083 family)</fullName>
    </submittedName>
</protein>
<sequence length="238" mass="25931">MLVEERRRMADLLDGLDAGQLATPSLSAGWTVHDIGAHLITYLKFGQLKLYWGIVSMAADFDRLNRELTAKAARMPTPEITARLRRWSTSKTTIPRSGYDPVLADILLHDYDVRLPLGIERDMPEDRLWVAFQHLAAKPSPGYAMGSRLAGLRLEAVDTGWASGSGAVVRGEAESLVLAMSGRAVGLDALDGDGVPLLRERVASPPPRGPLERLKTVVKVVVDPPPPDRRSRDAAANP</sequence>
<keyword evidence="3" id="KW-1185">Reference proteome</keyword>
<name>A0A2P8I3N1_SACCR</name>
<accession>A0A2P8I3N1</accession>
<evidence type="ECO:0000259" key="1">
    <source>
        <dbReference type="Pfam" id="PF11716"/>
    </source>
</evidence>